<dbReference type="SUPFAM" id="SSF144083">
    <property type="entry name" value="Magnesium transport protein CorA, transmembrane region"/>
    <property type="match status" value="1"/>
</dbReference>
<evidence type="ECO:0000256" key="5">
    <source>
        <dbReference type="ARBA" id="ARBA00022692"/>
    </source>
</evidence>
<dbReference type="RefSeq" id="WP_098389222.1">
    <property type="nucleotide sequence ID" value="NZ_LS483464.1"/>
</dbReference>
<dbReference type="Gene3D" id="1.20.58.340">
    <property type="entry name" value="Magnesium transport protein CorA, transmembrane region"/>
    <property type="match status" value="2"/>
</dbReference>
<gene>
    <name evidence="12" type="primary">corA</name>
    <name evidence="14" type="ORF">ATK06_1868</name>
</gene>
<keyword evidence="15" id="KW-1185">Reference proteome</keyword>
<evidence type="ECO:0000256" key="11">
    <source>
        <dbReference type="ARBA" id="ARBA00045497"/>
    </source>
</evidence>
<dbReference type="STRING" id="1724.GCA_001044175_00510"/>
<dbReference type="Gene3D" id="3.30.460.20">
    <property type="entry name" value="CorA soluble domain-like"/>
    <property type="match status" value="1"/>
</dbReference>
<evidence type="ECO:0000256" key="6">
    <source>
        <dbReference type="ARBA" id="ARBA00022842"/>
    </source>
</evidence>
<keyword evidence="5 12" id="KW-0812">Transmembrane</keyword>
<name>A0A2A9DPY1_9CORY</name>
<feature type="transmembrane region" description="Helical" evidence="12">
    <location>
        <begin position="324"/>
        <end position="343"/>
    </location>
</feature>
<comment type="function">
    <text evidence="11">Mediates influx of magnesium ions. Alternates between open and closed states. Activated by low cytoplasmic Mg(2+) levels. Inactive when cytoplasmic Mg(2+) levels are high.</text>
</comment>
<feature type="transmembrane region" description="Helical" evidence="12">
    <location>
        <begin position="355"/>
        <end position="375"/>
    </location>
</feature>
<proteinExistence type="inferred from homology"/>
<dbReference type="Proteomes" id="UP000221653">
    <property type="component" value="Unassembled WGS sequence"/>
</dbReference>
<dbReference type="GO" id="GO:0050897">
    <property type="term" value="F:cobalt ion binding"/>
    <property type="evidence" value="ECO:0007669"/>
    <property type="project" value="TreeGrafter"/>
</dbReference>
<comment type="catalytic activity">
    <reaction evidence="10">
        <text>Mg(2+)(in) = Mg(2+)(out)</text>
        <dbReference type="Rhea" id="RHEA:29827"/>
        <dbReference type="ChEBI" id="CHEBI:18420"/>
    </reaction>
</comment>
<evidence type="ECO:0000256" key="10">
    <source>
        <dbReference type="ARBA" id="ARBA00034269"/>
    </source>
</evidence>
<dbReference type="AlphaFoldDB" id="A0A2A9DPY1"/>
<dbReference type="GO" id="GO:0000287">
    <property type="term" value="F:magnesium ion binding"/>
    <property type="evidence" value="ECO:0007669"/>
    <property type="project" value="TreeGrafter"/>
</dbReference>
<dbReference type="InterPro" id="IPR004488">
    <property type="entry name" value="Mg/Co-transport_prot_CorA"/>
</dbReference>
<sequence length="381" mass="43326">MQQRNPRNQGPQKNRSSLSRPTLRPIPRVLKASRPAAAKSAKGSKPAWTPLTVEETIGRCRVFRDGVCMPTEFSPQGALNEVRDSGGFVWLDVHSPAEEHMEKIAEMFDIDELIVEDAVQAHQRPKVERYEDQLFFVLRTITYSDSEEVRNSRDIIQTGEVQMVVSKDFILTIHHGQPVPGLVDRLDRNMENEEHTPIALGWEVADHIVSEYNTIVDSLDDAVDSLEEDVFSPDSDLDIQPIYQLKREILEMRHAISPLGAALNVLIHQGDVVNEELRTYFRDVLDNQTIARDQVSQFDERLSSLIDAAVAKVSLQQNMDMRRLSVIVAMISVPTLIAGVYGMNFDTMPELHWLFGYPMALGLMLLSVIIIYVFCRRRNYI</sequence>
<keyword evidence="4 12" id="KW-1003">Cell membrane</keyword>
<organism evidence="14 15">
    <name type="scientific">Corynebacterium renale</name>
    <dbReference type="NCBI Taxonomy" id="1724"/>
    <lineage>
        <taxon>Bacteria</taxon>
        <taxon>Bacillati</taxon>
        <taxon>Actinomycetota</taxon>
        <taxon>Actinomycetes</taxon>
        <taxon>Mycobacteriales</taxon>
        <taxon>Corynebacteriaceae</taxon>
        <taxon>Corynebacterium</taxon>
    </lineage>
</organism>
<evidence type="ECO:0000256" key="4">
    <source>
        <dbReference type="ARBA" id="ARBA00022475"/>
    </source>
</evidence>
<comment type="similarity">
    <text evidence="2 12">Belongs to the CorA metal ion transporter (MIT) (TC 1.A.35) family.</text>
</comment>
<evidence type="ECO:0000256" key="13">
    <source>
        <dbReference type="SAM" id="MobiDB-lite"/>
    </source>
</evidence>
<dbReference type="FunFam" id="1.20.58.340:FF:000004">
    <property type="entry name" value="Magnesium transport protein CorA"/>
    <property type="match status" value="1"/>
</dbReference>
<dbReference type="PANTHER" id="PTHR46494:SF1">
    <property type="entry name" value="CORA FAMILY METAL ION TRANSPORTER (EUROFUNG)"/>
    <property type="match status" value="1"/>
</dbReference>
<evidence type="ECO:0000256" key="2">
    <source>
        <dbReference type="ARBA" id="ARBA00009765"/>
    </source>
</evidence>
<dbReference type="InterPro" id="IPR002523">
    <property type="entry name" value="MgTranspt_CorA/ZnTranspt_ZntB"/>
</dbReference>
<evidence type="ECO:0000256" key="1">
    <source>
        <dbReference type="ARBA" id="ARBA00004651"/>
    </source>
</evidence>
<dbReference type="CDD" id="cd12830">
    <property type="entry name" value="MtCorA-like"/>
    <property type="match status" value="1"/>
</dbReference>
<dbReference type="Pfam" id="PF01544">
    <property type="entry name" value="CorA"/>
    <property type="match status" value="1"/>
</dbReference>
<keyword evidence="7 12" id="KW-1133">Transmembrane helix</keyword>
<dbReference type="EMBL" id="PDJF01000001">
    <property type="protein sequence ID" value="PFG28748.1"/>
    <property type="molecule type" value="Genomic_DNA"/>
</dbReference>
<dbReference type="OrthoDB" id="9803416at2"/>
<feature type="region of interest" description="Disordered" evidence="13">
    <location>
        <begin position="1"/>
        <end position="48"/>
    </location>
</feature>
<accession>A0A2A9DPY1</accession>
<evidence type="ECO:0000256" key="3">
    <source>
        <dbReference type="ARBA" id="ARBA00022448"/>
    </source>
</evidence>
<keyword evidence="9 12" id="KW-0472">Membrane</keyword>
<evidence type="ECO:0000313" key="15">
    <source>
        <dbReference type="Proteomes" id="UP000221653"/>
    </source>
</evidence>
<evidence type="ECO:0000256" key="12">
    <source>
        <dbReference type="RuleBase" id="RU362010"/>
    </source>
</evidence>
<feature type="compositionally biased region" description="Polar residues" evidence="13">
    <location>
        <begin position="1"/>
        <end position="20"/>
    </location>
</feature>
<feature type="compositionally biased region" description="Low complexity" evidence="13">
    <location>
        <begin position="32"/>
        <end position="47"/>
    </location>
</feature>
<comment type="caution">
    <text evidence="14">The sequence shown here is derived from an EMBL/GenBank/DDBJ whole genome shotgun (WGS) entry which is preliminary data.</text>
</comment>
<dbReference type="PANTHER" id="PTHR46494">
    <property type="entry name" value="CORA FAMILY METAL ION TRANSPORTER (EUROFUNG)"/>
    <property type="match status" value="1"/>
</dbReference>
<evidence type="ECO:0000256" key="9">
    <source>
        <dbReference type="ARBA" id="ARBA00023136"/>
    </source>
</evidence>
<keyword evidence="8 12" id="KW-0406">Ion transport</keyword>
<comment type="subcellular location">
    <subcellularLocation>
        <location evidence="1">Cell membrane</location>
        <topology evidence="1">Multi-pass membrane protein</topology>
    </subcellularLocation>
    <subcellularLocation>
        <location evidence="12">Membrane</location>
        <topology evidence="12">Multi-pass membrane protein</topology>
    </subcellularLocation>
</comment>
<keyword evidence="3 12" id="KW-0813">Transport</keyword>
<dbReference type="NCBIfam" id="TIGR00383">
    <property type="entry name" value="corA"/>
    <property type="match status" value="1"/>
</dbReference>
<evidence type="ECO:0000256" key="8">
    <source>
        <dbReference type="ARBA" id="ARBA00023065"/>
    </source>
</evidence>
<keyword evidence="6 12" id="KW-0460">Magnesium</keyword>
<dbReference type="InterPro" id="IPR045861">
    <property type="entry name" value="CorA_cytoplasmic_dom"/>
</dbReference>
<dbReference type="GO" id="GO:0005886">
    <property type="term" value="C:plasma membrane"/>
    <property type="evidence" value="ECO:0007669"/>
    <property type="project" value="UniProtKB-SubCell"/>
</dbReference>
<evidence type="ECO:0000256" key="7">
    <source>
        <dbReference type="ARBA" id="ARBA00022989"/>
    </source>
</evidence>
<dbReference type="SUPFAM" id="SSF143865">
    <property type="entry name" value="CorA soluble domain-like"/>
    <property type="match status" value="1"/>
</dbReference>
<dbReference type="InterPro" id="IPR045863">
    <property type="entry name" value="CorA_TM1_TM2"/>
</dbReference>
<dbReference type="GO" id="GO:0015087">
    <property type="term" value="F:cobalt ion transmembrane transporter activity"/>
    <property type="evidence" value="ECO:0007669"/>
    <property type="project" value="UniProtKB-UniRule"/>
</dbReference>
<dbReference type="GO" id="GO:0015095">
    <property type="term" value="F:magnesium ion transmembrane transporter activity"/>
    <property type="evidence" value="ECO:0007669"/>
    <property type="project" value="UniProtKB-UniRule"/>
</dbReference>
<protein>
    <recommendedName>
        <fullName evidence="12">Magnesium transport protein CorA</fullName>
    </recommendedName>
</protein>
<evidence type="ECO:0000313" key="14">
    <source>
        <dbReference type="EMBL" id="PFG28748.1"/>
    </source>
</evidence>
<reference evidence="14 15" key="1">
    <citation type="submission" date="2017-10" db="EMBL/GenBank/DDBJ databases">
        <title>Sequencing the genomes of 1000 actinobacteria strains.</title>
        <authorList>
            <person name="Klenk H.-P."/>
        </authorList>
    </citation>
    <scope>NUCLEOTIDE SEQUENCE [LARGE SCALE GENOMIC DNA]</scope>
    <source>
        <strain evidence="14 15">DSM 20688</strain>
    </source>
</reference>